<accession>A0AAE1DBL8</accession>
<evidence type="ECO:0000313" key="3">
    <source>
        <dbReference type="Proteomes" id="UP001283361"/>
    </source>
</evidence>
<sequence length="315" mass="33006">MDTSEISQFGAYLFTTNNITSNTICSQLGVRKKLQNSVIDDTNLQLDFHYDESLTSSMHEQPSSSENVEASTHSDTINLSAPSVSPQAIVSPTSPATEDLSSKIASVKICWDPLPASLVSGKPSPNSSSNSNNANTNNANAGTASSNSGAVFFGHEVAVASSSSIGGVVQRLNVHTQSHSPHPAESAMLGDMEMAPTIGAAGSIVVGSDDKSGNNVIMEPTNVCKVRPQQLQMSIGSQEPISMLNSGMSGHIPTVGSPPLVLAGQHPFHAFQLGSQFMPQEQRGRDPEQEIVISLHSQGFPGKPGELPFGADNPT</sequence>
<proteinExistence type="predicted"/>
<keyword evidence="3" id="KW-1185">Reference proteome</keyword>
<dbReference type="EMBL" id="JAWDGP010004412">
    <property type="protein sequence ID" value="KAK3764699.1"/>
    <property type="molecule type" value="Genomic_DNA"/>
</dbReference>
<name>A0AAE1DBL8_9GAST</name>
<gene>
    <name evidence="2" type="ORF">RRG08_042009</name>
</gene>
<feature type="compositionally biased region" description="Polar residues" evidence="1">
    <location>
        <begin position="55"/>
        <end position="96"/>
    </location>
</feature>
<dbReference type="Proteomes" id="UP001283361">
    <property type="component" value="Unassembled WGS sequence"/>
</dbReference>
<evidence type="ECO:0000256" key="1">
    <source>
        <dbReference type="SAM" id="MobiDB-lite"/>
    </source>
</evidence>
<comment type="caution">
    <text evidence="2">The sequence shown here is derived from an EMBL/GenBank/DDBJ whole genome shotgun (WGS) entry which is preliminary data.</text>
</comment>
<feature type="region of interest" description="Disordered" evidence="1">
    <location>
        <begin position="55"/>
        <end position="97"/>
    </location>
</feature>
<feature type="compositionally biased region" description="Low complexity" evidence="1">
    <location>
        <begin position="123"/>
        <end position="142"/>
    </location>
</feature>
<organism evidence="2 3">
    <name type="scientific">Elysia crispata</name>
    <name type="common">lettuce slug</name>
    <dbReference type="NCBI Taxonomy" id="231223"/>
    <lineage>
        <taxon>Eukaryota</taxon>
        <taxon>Metazoa</taxon>
        <taxon>Spiralia</taxon>
        <taxon>Lophotrochozoa</taxon>
        <taxon>Mollusca</taxon>
        <taxon>Gastropoda</taxon>
        <taxon>Heterobranchia</taxon>
        <taxon>Euthyneura</taxon>
        <taxon>Panpulmonata</taxon>
        <taxon>Sacoglossa</taxon>
        <taxon>Placobranchoidea</taxon>
        <taxon>Plakobranchidae</taxon>
        <taxon>Elysia</taxon>
    </lineage>
</organism>
<evidence type="ECO:0000313" key="2">
    <source>
        <dbReference type="EMBL" id="KAK3764699.1"/>
    </source>
</evidence>
<feature type="region of interest" description="Disordered" evidence="1">
    <location>
        <begin position="120"/>
        <end position="142"/>
    </location>
</feature>
<dbReference type="AlphaFoldDB" id="A0AAE1DBL8"/>
<reference evidence="2" key="1">
    <citation type="journal article" date="2023" name="G3 (Bethesda)">
        <title>A reference genome for the long-term kleptoplast-retaining sea slug Elysia crispata morphotype clarki.</title>
        <authorList>
            <person name="Eastman K.E."/>
            <person name="Pendleton A.L."/>
            <person name="Shaikh M.A."/>
            <person name="Suttiyut T."/>
            <person name="Ogas R."/>
            <person name="Tomko P."/>
            <person name="Gavelis G."/>
            <person name="Widhalm J.R."/>
            <person name="Wisecaver J.H."/>
        </authorList>
    </citation>
    <scope>NUCLEOTIDE SEQUENCE</scope>
    <source>
        <strain evidence="2">ECLA1</strain>
    </source>
</reference>
<protein>
    <submittedName>
        <fullName evidence="2">Uncharacterized protein</fullName>
    </submittedName>
</protein>